<dbReference type="Proteomes" id="UP000233551">
    <property type="component" value="Unassembled WGS sequence"/>
</dbReference>
<proteinExistence type="predicted"/>
<protein>
    <submittedName>
        <fullName evidence="1">Uncharacterized protein</fullName>
    </submittedName>
</protein>
<organism evidence="1 2">
    <name type="scientific">Punica granatum</name>
    <name type="common">Pomegranate</name>
    <dbReference type="NCBI Taxonomy" id="22663"/>
    <lineage>
        <taxon>Eukaryota</taxon>
        <taxon>Viridiplantae</taxon>
        <taxon>Streptophyta</taxon>
        <taxon>Embryophyta</taxon>
        <taxon>Tracheophyta</taxon>
        <taxon>Spermatophyta</taxon>
        <taxon>Magnoliopsida</taxon>
        <taxon>eudicotyledons</taxon>
        <taxon>Gunneridae</taxon>
        <taxon>Pentapetalae</taxon>
        <taxon>rosids</taxon>
        <taxon>malvids</taxon>
        <taxon>Myrtales</taxon>
        <taxon>Lythraceae</taxon>
        <taxon>Punica</taxon>
    </lineage>
</organism>
<sequence>MTMRWPATPSTLSLRGSRETNTSRCLAFFCVPRYHGQRGRQCGSSIDHPIIIAIERSMRPSLQAHMAAVRIF</sequence>
<dbReference type="AlphaFoldDB" id="A0A2I0J7F6"/>
<reference evidence="1 2" key="1">
    <citation type="submission" date="2017-11" db="EMBL/GenBank/DDBJ databases">
        <title>De-novo sequencing of pomegranate (Punica granatum L.) genome.</title>
        <authorList>
            <person name="Akparov Z."/>
            <person name="Amiraslanov A."/>
            <person name="Hajiyeva S."/>
            <person name="Abbasov M."/>
            <person name="Kaur K."/>
            <person name="Hamwieh A."/>
            <person name="Solovyev V."/>
            <person name="Salamov A."/>
            <person name="Braich B."/>
            <person name="Kosarev P."/>
            <person name="Mahmoud A."/>
            <person name="Hajiyev E."/>
            <person name="Babayeva S."/>
            <person name="Izzatullayeva V."/>
            <person name="Mammadov A."/>
            <person name="Mammadov A."/>
            <person name="Sharifova S."/>
            <person name="Ojaghi J."/>
            <person name="Eynullazada K."/>
            <person name="Bayramov B."/>
            <person name="Abdulazimova A."/>
            <person name="Shahmuradov I."/>
        </authorList>
    </citation>
    <scope>NUCLEOTIDE SEQUENCE [LARGE SCALE GENOMIC DNA]</scope>
    <source>
        <strain evidence="2">cv. AG2017</strain>
        <tissue evidence="1">Leaf</tissue>
    </source>
</reference>
<evidence type="ECO:0000313" key="2">
    <source>
        <dbReference type="Proteomes" id="UP000233551"/>
    </source>
</evidence>
<gene>
    <name evidence="1" type="ORF">CRG98_027793</name>
</gene>
<evidence type="ECO:0000313" key="1">
    <source>
        <dbReference type="EMBL" id="PKI51820.1"/>
    </source>
</evidence>
<comment type="caution">
    <text evidence="1">The sequence shown here is derived from an EMBL/GenBank/DDBJ whole genome shotgun (WGS) entry which is preliminary data.</text>
</comment>
<name>A0A2I0J7F6_PUNGR</name>
<accession>A0A2I0J7F6</accession>
<dbReference type="EMBL" id="PGOL01001989">
    <property type="protein sequence ID" value="PKI51820.1"/>
    <property type="molecule type" value="Genomic_DNA"/>
</dbReference>
<keyword evidence="2" id="KW-1185">Reference proteome</keyword>